<dbReference type="EMBL" id="NWUF01000041">
    <property type="protein sequence ID" value="PCE39891.1"/>
    <property type="molecule type" value="Genomic_DNA"/>
</dbReference>
<dbReference type="InterPro" id="IPR041657">
    <property type="entry name" value="HTH_17"/>
</dbReference>
<gene>
    <name evidence="2" type="ORF">COO09_23065</name>
</gene>
<dbReference type="RefSeq" id="WP_096367736.1">
    <property type="nucleotide sequence ID" value="NZ_CP023449.1"/>
</dbReference>
<sequence>MSDDDIARAERARHSHPFLNTAQAAHYLGLSTRLLERMRSRGEGPPFRRHSRFVRYHVDDLIAWSEATRPERGRD</sequence>
<organism evidence="2 3">
    <name type="scientific">Rhizorhabdus dicambivorans</name>
    <dbReference type="NCBI Taxonomy" id="1850238"/>
    <lineage>
        <taxon>Bacteria</taxon>
        <taxon>Pseudomonadati</taxon>
        <taxon>Pseudomonadota</taxon>
        <taxon>Alphaproteobacteria</taxon>
        <taxon>Sphingomonadales</taxon>
        <taxon>Sphingomonadaceae</taxon>
        <taxon>Rhizorhabdus</taxon>
    </lineage>
</organism>
<proteinExistence type="predicted"/>
<protein>
    <submittedName>
        <fullName evidence="2">DNA-binding protein</fullName>
    </submittedName>
</protein>
<evidence type="ECO:0000259" key="1">
    <source>
        <dbReference type="Pfam" id="PF12728"/>
    </source>
</evidence>
<evidence type="ECO:0000313" key="3">
    <source>
        <dbReference type="Proteomes" id="UP000218934"/>
    </source>
</evidence>
<evidence type="ECO:0000313" key="2">
    <source>
        <dbReference type="EMBL" id="PCE39891.1"/>
    </source>
</evidence>
<reference evidence="2 3" key="1">
    <citation type="submission" date="2017-09" db="EMBL/GenBank/DDBJ databases">
        <title>The Catabolism of 3,6-Dichlorosalicylic acid is Initiated by the Cytochrome P450 Monooxygenase DsmABC in Rhizorhabdus dicambivorans Ndbn-20.</title>
        <authorList>
            <person name="Na L."/>
        </authorList>
    </citation>
    <scope>NUCLEOTIDE SEQUENCE [LARGE SCALE GENOMIC DNA]</scope>
    <source>
        <strain evidence="2 3">Ndbn-20m</strain>
    </source>
</reference>
<dbReference type="SUPFAM" id="SSF46955">
    <property type="entry name" value="Putative DNA-binding domain"/>
    <property type="match status" value="1"/>
</dbReference>
<dbReference type="InterPro" id="IPR009061">
    <property type="entry name" value="DNA-bd_dom_put_sf"/>
</dbReference>
<dbReference type="OrthoDB" id="9806994at2"/>
<name>A0A2A4FR62_9SPHN</name>
<feature type="domain" description="Helix-turn-helix" evidence="1">
    <location>
        <begin position="18"/>
        <end position="66"/>
    </location>
</feature>
<comment type="caution">
    <text evidence="2">The sequence shown here is derived from an EMBL/GenBank/DDBJ whole genome shotgun (WGS) entry which is preliminary data.</text>
</comment>
<dbReference type="AlphaFoldDB" id="A0A2A4FR62"/>
<keyword evidence="3" id="KW-1185">Reference proteome</keyword>
<keyword evidence="2" id="KW-0238">DNA-binding</keyword>
<dbReference type="KEGG" id="rdi:CMV14_12685"/>
<accession>A0A2A4FR62</accession>
<dbReference type="Pfam" id="PF12728">
    <property type="entry name" value="HTH_17"/>
    <property type="match status" value="1"/>
</dbReference>
<dbReference type="Proteomes" id="UP000218934">
    <property type="component" value="Unassembled WGS sequence"/>
</dbReference>
<dbReference type="GO" id="GO:0003677">
    <property type="term" value="F:DNA binding"/>
    <property type="evidence" value="ECO:0007669"/>
    <property type="project" value="UniProtKB-KW"/>
</dbReference>